<dbReference type="InterPro" id="IPR010982">
    <property type="entry name" value="Lambda_DNA-bd_dom_sf"/>
</dbReference>
<sequence>MASPSDPADTLADRFGTLVRQLRESRGWSQEELAEHAELNRGYVGEIERGGAMPSLTTIDKLALAFRLSPSVLIARIESSASF</sequence>
<organism evidence="3 4">
    <name type="scientific">Zoogloea dura</name>
    <dbReference type="NCBI Taxonomy" id="2728840"/>
    <lineage>
        <taxon>Bacteria</taxon>
        <taxon>Pseudomonadati</taxon>
        <taxon>Pseudomonadota</taxon>
        <taxon>Betaproteobacteria</taxon>
        <taxon>Rhodocyclales</taxon>
        <taxon>Zoogloeaceae</taxon>
        <taxon>Zoogloea</taxon>
    </lineage>
</organism>
<accession>A0A848GEU0</accession>
<dbReference type="Gene3D" id="1.10.260.40">
    <property type="entry name" value="lambda repressor-like DNA-binding domains"/>
    <property type="match status" value="1"/>
</dbReference>
<dbReference type="EMBL" id="JABBGA010000020">
    <property type="protein sequence ID" value="NML27951.1"/>
    <property type="molecule type" value="Genomic_DNA"/>
</dbReference>
<dbReference type="PANTHER" id="PTHR46797">
    <property type="entry name" value="HTH-TYPE TRANSCRIPTIONAL REGULATOR"/>
    <property type="match status" value="1"/>
</dbReference>
<evidence type="ECO:0000313" key="3">
    <source>
        <dbReference type="EMBL" id="NML27951.1"/>
    </source>
</evidence>
<dbReference type="Proteomes" id="UP000580043">
    <property type="component" value="Unassembled WGS sequence"/>
</dbReference>
<protein>
    <submittedName>
        <fullName evidence="3">Helix-turn-helix transcriptional regulator</fullName>
    </submittedName>
</protein>
<keyword evidence="4" id="KW-1185">Reference proteome</keyword>
<dbReference type="GO" id="GO:0003700">
    <property type="term" value="F:DNA-binding transcription factor activity"/>
    <property type="evidence" value="ECO:0007669"/>
    <property type="project" value="TreeGrafter"/>
</dbReference>
<reference evidence="3 4" key="1">
    <citation type="submission" date="2020-04" db="EMBL/GenBank/DDBJ databases">
        <title>Zoogloea sp. G-4-1-14 isolated from soil.</title>
        <authorList>
            <person name="Dahal R.H."/>
        </authorList>
    </citation>
    <scope>NUCLEOTIDE SEQUENCE [LARGE SCALE GENOMIC DNA]</scope>
    <source>
        <strain evidence="3 4">G-4-1-14</strain>
    </source>
</reference>
<evidence type="ECO:0000256" key="1">
    <source>
        <dbReference type="ARBA" id="ARBA00023125"/>
    </source>
</evidence>
<feature type="domain" description="HTH cro/C1-type" evidence="2">
    <location>
        <begin position="19"/>
        <end position="73"/>
    </location>
</feature>
<dbReference type="GO" id="GO:0005829">
    <property type="term" value="C:cytosol"/>
    <property type="evidence" value="ECO:0007669"/>
    <property type="project" value="TreeGrafter"/>
</dbReference>
<dbReference type="InterPro" id="IPR050807">
    <property type="entry name" value="TransReg_Diox_bact_type"/>
</dbReference>
<proteinExistence type="predicted"/>
<dbReference type="GO" id="GO:0003677">
    <property type="term" value="F:DNA binding"/>
    <property type="evidence" value="ECO:0007669"/>
    <property type="project" value="UniProtKB-KW"/>
</dbReference>
<comment type="caution">
    <text evidence="3">The sequence shown here is derived from an EMBL/GenBank/DDBJ whole genome shotgun (WGS) entry which is preliminary data.</text>
</comment>
<dbReference type="Pfam" id="PF01381">
    <property type="entry name" value="HTH_3"/>
    <property type="match status" value="1"/>
</dbReference>
<dbReference type="PANTHER" id="PTHR46797:SF1">
    <property type="entry name" value="METHYLPHOSPHONATE SYNTHASE"/>
    <property type="match status" value="1"/>
</dbReference>
<dbReference type="SUPFAM" id="SSF47413">
    <property type="entry name" value="lambda repressor-like DNA-binding domains"/>
    <property type="match status" value="1"/>
</dbReference>
<evidence type="ECO:0000313" key="4">
    <source>
        <dbReference type="Proteomes" id="UP000580043"/>
    </source>
</evidence>
<dbReference type="PROSITE" id="PS50943">
    <property type="entry name" value="HTH_CROC1"/>
    <property type="match status" value="1"/>
</dbReference>
<dbReference type="InterPro" id="IPR001387">
    <property type="entry name" value="Cro/C1-type_HTH"/>
</dbReference>
<dbReference type="SMART" id="SM00530">
    <property type="entry name" value="HTH_XRE"/>
    <property type="match status" value="1"/>
</dbReference>
<dbReference type="CDD" id="cd00093">
    <property type="entry name" value="HTH_XRE"/>
    <property type="match status" value="1"/>
</dbReference>
<name>A0A848GEU0_9RHOO</name>
<gene>
    <name evidence="3" type="ORF">HHL15_19510</name>
</gene>
<evidence type="ECO:0000259" key="2">
    <source>
        <dbReference type="PROSITE" id="PS50943"/>
    </source>
</evidence>
<dbReference type="AlphaFoldDB" id="A0A848GEU0"/>
<dbReference type="RefSeq" id="WP_169147485.1">
    <property type="nucleotide sequence ID" value="NZ_JABBGA010000020.1"/>
</dbReference>
<keyword evidence="1" id="KW-0238">DNA-binding</keyword>